<dbReference type="OrthoDB" id="3473062at2759"/>
<evidence type="ECO:0000313" key="2">
    <source>
        <dbReference type="EMBL" id="ATZ50907.1"/>
    </source>
</evidence>
<sequence length="782" mass="89498">MKALCQLLVIGACAPNLVFSAAAGEKLDITDGTAPALAISTVADDRVGIAKRGEEWTPSELVVIANNGCFKMIEENMDKIPDWVQKYKDWEVLALQNTATGKSLSARYGEEKLGMPHWFCDPDNGCSSLPSPLKILQFVDATNPDMPKDLRVKEAQGRYWTAMSYYMVFRTGTHTLNALKRAQDFVLPRIDTIIGDFTKKGNNEAILKCKIKTFFIDMIYQFSTKFLRMNLDKLVKLEGAGGGPWTSFNKIDPFQYGTLMKKILDFTLPMEHDYKYKKFGMGNEGESSIDFLRLTSMTYTSDLYCGHIDGQAADGSDMGSRIADSRYHMSAIMEQYIENISAVFRALNGFGKSNFDQKMSDWMFNANYEEIVHRLDRVDISDEAKKFSHTLSGYFISAGWASNKCYMKCQPNLFRPNVQKRCYDAKFAVDRFCPDDSPDTLCQVNCYTMLDAGNHEKRLIGIDELSKHGFDIENVKKDSWEHYRELKRLKKPQMDFVNGKEFTFGGEKKSALILSVSVSNANKIADKPLRSINFPCFSGQDYRGLDTEQHMINMGMGFGSTDWGGGKKGNARAWEMFQQQCPEQTRKMQPLTRYLNIVCGQRLKWPERTARDGLVHRRVMQPDIEGKNFETCRTLREKTEDMDEETANHLFCNGYWPESEKIFSNEKPWIYTDWNARWHRGSGLKSMFSHKLRCVIHRRTHRKFRPDQKWLDMNWTTDLSKVVGDGNNLNGTVLELDPEEAHAAEDLPDDAEDIDPEATERLRHIISELSKEIMKSKSKETN</sequence>
<feature type="chain" id="PRO_5016888542" evidence="1">
    <location>
        <begin position="21"/>
        <end position="782"/>
    </location>
</feature>
<dbReference type="RefSeq" id="XP_001556131.1">
    <property type="nucleotide sequence ID" value="XM_001556081.2"/>
</dbReference>
<dbReference type="VEuPathDB" id="FungiDB:Bcin06g03770"/>
<dbReference type="KEGG" id="bfu:BCIN_06g03770"/>
<name>A0A384JKK6_BOTFB</name>
<dbReference type="Proteomes" id="UP000001798">
    <property type="component" value="Chromosome 6"/>
</dbReference>
<feature type="signal peptide" evidence="1">
    <location>
        <begin position="1"/>
        <end position="20"/>
    </location>
</feature>
<dbReference type="AlphaFoldDB" id="A0A384JKK6"/>
<protein>
    <submittedName>
        <fullName evidence="2">Uncharacterized protein</fullName>
    </submittedName>
</protein>
<gene>
    <name evidence="2" type="ORF">BCIN_06g03770</name>
</gene>
<keyword evidence="1" id="KW-0732">Signal</keyword>
<accession>A0A384JKK6</accession>
<proteinExistence type="predicted"/>
<reference evidence="2 3" key="2">
    <citation type="journal article" date="2012" name="Eukaryot. Cell">
        <title>Genome update of Botrytis cinerea strains B05.10 and T4.</title>
        <authorList>
            <person name="Staats M."/>
            <person name="van Kan J.A."/>
        </authorList>
    </citation>
    <scope>NUCLEOTIDE SEQUENCE [LARGE SCALE GENOMIC DNA]</scope>
    <source>
        <strain evidence="2 3">B05.10</strain>
    </source>
</reference>
<keyword evidence="3" id="KW-1185">Reference proteome</keyword>
<dbReference type="EMBL" id="CP009810">
    <property type="protein sequence ID" value="ATZ50907.1"/>
    <property type="molecule type" value="Genomic_DNA"/>
</dbReference>
<dbReference type="OMA" id="RAWEMFQ"/>
<evidence type="ECO:0000256" key="1">
    <source>
        <dbReference type="SAM" id="SignalP"/>
    </source>
</evidence>
<dbReference type="GeneID" id="5436714"/>
<reference evidence="2 3" key="1">
    <citation type="journal article" date="2011" name="PLoS Genet.">
        <title>Genomic analysis of the necrotrophic fungal pathogens Sclerotinia sclerotiorum and Botrytis cinerea.</title>
        <authorList>
            <person name="Amselem J."/>
            <person name="Cuomo C.A."/>
            <person name="van Kan J.A."/>
            <person name="Viaud M."/>
            <person name="Benito E.P."/>
            <person name="Couloux A."/>
            <person name="Coutinho P.M."/>
            <person name="de Vries R.P."/>
            <person name="Dyer P.S."/>
            <person name="Fillinger S."/>
            <person name="Fournier E."/>
            <person name="Gout L."/>
            <person name="Hahn M."/>
            <person name="Kohn L."/>
            <person name="Lapalu N."/>
            <person name="Plummer K.M."/>
            <person name="Pradier J.M."/>
            <person name="Quevillon E."/>
            <person name="Sharon A."/>
            <person name="Simon A."/>
            <person name="ten Have A."/>
            <person name="Tudzynski B."/>
            <person name="Tudzynski P."/>
            <person name="Wincker P."/>
            <person name="Andrew M."/>
            <person name="Anthouard V."/>
            <person name="Beever R.E."/>
            <person name="Beffa R."/>
            <person name="Benoit I."/>
            <person name="Bouzid O."/>
            <person name="Brault B."/>
            <person name="Chen Z."/>
            <person name="Choquer M."/>
            <person name="Collemare J."/>
            <person name="Cotton P."/>
            <person name="Danchin E.G."/>
            <person name="Da Silva C."/>
            <person name="Gautier A."/>
            <person name="Giraud C."/>
            <person name="Giraud T."/>
            <person name="Gonzalez C."/>
            <person name="Grossetete S."/>
            <person name="Guldener U."/>
            <person name="Henrissat B."/>
            <person name="Howlett B.J."/>
            <person name="Kodira C."/>
            <person name="Kretschmer M."/>
            <person name="Lappartient A."/>
            <person name="Leroch M."/>
            <person name="Levis C."/>
            <person name="Mauceli E."/>
            <person name="Neuveglise C."/>
            <person name="Oeser B."/>
            <person name="Pearson M."/>
            <person name="Poulain J."/>
            <person name="Poussereau N."/>
            <person name="Quesneville H."/>
            <person name="Rascle C."/>
            <person name="Schumacher J."/>
            <person name="Segurens B."/>
            <person name="Sexton A."/>
            <person name="Silva E."/>
            <person name="Sirven C."/>
            <person name="Soanes D.M."/>
            <person name="Talbot N.J."/>
            <person name="Templeton M."/>
            <person name="Yandava C."/>
            <person name="Yarden O."/>
            <person name="Zeng Q."/>
            <person name="Rollins J.A."/>
            <person name="Lebrun M.H."/>
            <person name="Dickman M."/>
        </authorList>
    </citation>
    <scope>NUCLEOTIDE SEQUENCE [LARGE SCALE GENOMIC DNA]</scope>
    <source>
        <strain evidence="2 3">B05.10</strain>
    </source>
</reference>
<reference evidence="2 3" key="3">
    <citation type="journal article" date="2017" name="Mol. Plant Pathol.">
        <title>A gapless genome sequence of the fungus Botrytis cinerea.</title>
        <authorList>
            <person name="Van Kan J.A."/>
            <person name="Stassen J.H."/>
            <person name="Mosbach A."/>
            <person name="Van Der Lee T.A."/>
            <person name="Faino L."/>
            <person name="Farmer A.D."/>
            <person name="Papasotiriou D.G."/>
            <person name="Zhou S."/>
            <person name="Seidl M.F."/>
            <person name="Cottam E."/>
            <person name="Edel D."/>
            <person name="Hahn M."/>
            <person name="Schwartz D.C."/>
            <person name="Dietrich R.A."/>
            <person name="Widdison S."/>
            <person name="Scalliet G."/>
        </authorList>
    </citation>
    <scope>NUCLEOTIDE SEQUENCE [LARGE SCALE GENOMIC DNA]</scope>
    <source>
        <strain evidence="2 3">B05.10</strain>
    </source>
</reference>
<organism evidence="2 3">
    <name type="scientific">Botryotinia fuckeliana (strain B05.10)</name>
    <name type="common">Noble rot fungus</name>
    <name type="synonym">Botrytis cinerea</name>
    <dbReference type="NCBI Taxonomy" id="332648"/>
    <lineage>
        <taxon>Eukaryota</taxon>
        <taxon>Fungi</taxon>
        <taxon>Dikarya</taxon>
        <taxon>Ascomycota</taxon>
        <taxon>Pezizomycotina</taxon>
        <taxon>Leotiomycetes</taxon>
        <taxon>Helotiales</taxon>
        <taxon>Sclerotiniaceae</taxon>
        <taxon>Botrytis</taxon>
    </lineage>
</organism>
<evidence type="ECO:0000313" key="3">
    <source>
        <dbReference type="Proteomes" id="UP000001798"/>
    </source>
</evidence>